<evidence type="ECO:0000259" key="8">
    <source>
        <dbReference type="Pfam" id="PF10516"/>
    </source>
</evidence>
<dbReference type="PANTHER" id="PTHR15081">
    <property type="entry name" value="NUCLEAR AUTOANTIGENIC SPERM PROTEIN NASP -RELATED"/>
    <property type="match status" value="1"/>
</dbReference>
<dbReference type="InterPro" id="IPR011990">
    <property type="entry name" value="TPR-like_helical_dom_sf"/>
</dbReference>
<keyword evidence="4 6" id="KW-0802">TPR repeat</keyword>
<dbReference type="Gene3D" id="1.25.40.10">
    <property type="entry name" value="Tetratricopeptide repeat domain"/>
    <property type="match status" value="1"/>
</dbReference>
<comment type="caution">
    <text evidence="9">The sequence shown here is derived from an EMBL/GenBank/DDBJ whole genome shotgun (WGS) entry which is preliminary data.</text>
</comment>
<evidence type="ECO:0000256" key="5">
    <source>
        <dbReference type="ARBA" id="ARBA00023242"/>
    </source>
</evidence>
<dbReference type="GO" id="GO:0006335">
    <property type="term" value="P:DNA replication-dependent chromatin assembly"/>
    <property type="evidence" value="ECO:0007669"/>
    <property type="project" value="TreeGrafter"/>
</dbReference>
<gene>
    <name evidence="9" type="ORF">BCR42DRAFT_340312</name>
</gene>
<accession>A0A1X2J0G2</accession>
<keyword evidence="3" id="KW-0677">Repeat</keyword>
<dbReference type="OrthoDB" id="5587616at2759"/>
<feature type="compositionally biased region" description="Polar residues" evidence="7">
    <location>
        <begin position="89"/>
        <end position="101"/>
    </location>
</feature>
<evidence type="ECO:0000256" key="1">
    <source>
        <dbReference type="ARBA" id="ARBA00004123"/>
    </source>
</evidence>
<organism evidence="9 10">
    <name type="scientific">Absidia repens</name>
    <dbReference type="NCBI Taxonomy" id="90262"/>
    <lineage>
        <taxon>Eukaryota</taxon>
        <taxon>Fungi</taxon>
        <taxon>Fungi incertae sedis</taxon>
        <taxon>Mucoromycota</taxon>
        <taxon>Mucoromycotina</taxon>
        <taxon>Mucoromycetes</taxon>
        <taxon>Mucorales</taxon>
        <taxon>Cunninghamellaceae</taxon>
        <taxon>Absidia</taxon>
    </lineage>
</organism>
<feature type="region of interest" description="Disordered" evidence="7">
    <location>
        <begin position="109"/>
        <end position="148"/>
    </location>
</feature>
<feature type="compositionally biased region" description="Basic and acidic residues" evidence="7">
    <location>
        <begin position="297"/>
        <end position="311"/>
    </location>
</feature>
<dbReference type="STRING" id="90262.A0A1X2J0G2"/>
<dbReference type="SMART" id="SM00028">
    <property type="entry name" value="TPR"/>
    <property type="match status" value="1"/>
</dbReference>
<dbReference type="EMBL" id="MCGE01000001">
    <property type="protein sequence ID" value="ORZ25322.1"/>
    <property type="molecule type" value="Genomic_DNA"/>
</dbReference>
<evidence type="ECO:0000256" key="3">
    <source>
        <dbReference type="ARBA" id="ARBA00022737"/>
    </source>
</evidence>
<dbReference type="GO" id="GO:0042393">
    <property type="term" value="F:histone binding"/>
    <property type="evidence" value="ECO:0007669"/>
    <property type="project" value="TreeGrafter"/>
</dbReference>
<proteinExistence type="inferred from homology"/>
<evidence type="ECO:0000256" key="2">
    <source>
        <dbReference type="ARBA" id="ARBA00008402"/>
    </source>
</evidence>
<dbReference type="GO" id="GO:0005654">
    <property type="term" value="C:nucleoplasm"/>
    <property type="evidence" value="ECO:0007669"/>
    <property type="project" value="TreeGrafter"/>
</dbReference>
<keyword evidence="10" id="KW-1185">Reference proteome</keyword>
<evidence type="ECO:0000313" key="9">
    <source>
        <dbReference type="EMBL" id="ORZ25322.1"/>
    </source>
</evidence>
<comment type="similarity">
    <text evidence="2">Belongs to the NASP family.</text>
</comment>
<feature type="region of interest" description="Disordered" evidence="7">
    <location>
        <begin position="250"/>
        <end position="281"/>
    </location>
</feature>
<sequence length="370" mass="41136">MTSEGSTTTIQTLLDQGNKAFEKGDYETSTVKLGEACQQLDSLNGELNLKNGDAYFLYGRALLQYAIQRNSVLGNSAQASAEEVEHQQVETNTSAENTNPRFQFDEQPVFESSETGDESSKNDSNKAGDASDDDNDDDDNEEVQEDDFETAWDVLDVARLIYEKSEDEDGKMKLADVLLCLGDVSLETEKFDEALPDFEKAIEIKRSILKDDNRQLAEAHYKYALALELSTKAPQLALSELQKAQRVLKNRKATLENGSTQDDTGDKGKMKHTPDENSQKEIVEIQELVSDLDEKITELSDRQDSEREAQELLKNLFGGLSKPAGETKPQDLTASSQVNDLSSLIKRKAKEIVDNSNSDSTSDLKKPKNE</sequence>
<dbReference type="SUPFAM" id="SSF48452">
    <property type="entry name" value="TPR-like"/>
    <property type="match status" value="1"/>
</dbReference>
<dbReference type="PROSITE" id="PS50005">
    <property type="entry name" value="TPR"/>
    <property type="match status" value="1"/>
</dbReference>
<evidence type="ECO:0000256" key="6">
    <source>
        <dbReference type="PROSITE-ProRule" id="PRU00339"/>
    </source>
</evidence>
<protein>
    <recommendedName>
        <fullName evidence="8">Tetratricopeptide SHNi-TPR domain-containing protein</fullName>
    </recommendedName>
</protein>
<dbReference type="Pfam" id="PF10516">
    <property type="entry name" value="SHNi-TPR"/>
    <property type="match status" value="1"/>
</dbReference>
<feature type="compositionally biased region" description="Basic and acidic residues" evidence="7">
    <location>
        <begin position="264"/>
        <end position="281"/>
    </location>
</feature>
<dbReference type="InterPro" id="IPR051730">
    <property type="entry name" value="NASP-like"/>
</dbReference>
<dbReference type="InterPro" id="IPR019544">
    <property type="entry name" value="Tetratricopeptide_SHNi-TPR_dom"/>
</dbReference>
<evidence type="ECO:0000313" key="10">
    <source>
        <dbReference type="Proteomes" id="UP000193560"/>
    </source>
</evidence>
<evidence type="ECO:0000256" key="7">
    <source>
        <dbReference type="SAM" id="MobiDB-lite"/>
    </source>
</evidence>
<reference evidence="9 10" key="1">
    <citation type="submission" date="2016-07" db="EMBL/GenBank/DDBJ databases">
        <title>Pervasive Adenine N6-methylation of Active Genes in Fungi.</title>
        <authorList>
            <consortium name="DOE Joint Genome Institute"/>
            <person name="Mondo S.J."/>
            <person name="Dannebaum R.O."/>
            <person name="Kuo R.C."/>
            <person name="Labutti K."/>
            <person name="Haridas S."/>
            <person name="Kuo A."/>
            <person name="Salamov A."/>
            <person name="Ahrendt S.R."/>
            <person name="Lipzen A."/>
            <person name="Sullivan W."/>
            <person name="Andreopoulos W.B."/>
            <person name="Clum A."/>
            <person name="Lindquist E."/>
            <person name="Daum C."/>
            <person name="Ramamoorthy G.K."/>
            <person name="Gryganskyi A."/>
            <person name="Culley D."/>
            <person name="Magnuson J.K."/>
            <person name="James T.Y."/>
            <person name="O'Malley M.A."/>
            <person name="Stajich J.E."/>
            <person name="Spatafora J.W."/>
            <person name="Visel A."/>
            <person name="Grigoriev I.V."/>
        </authorList>
    </citation>
    <scope>NUCLEOTIDE SEQUENCE [LARGE SCALE GENOMIC DNA]</scope>
    <source>
        <strain evidence="9 10">NRRL 1336</strain>
    </source>
</reference>
<comment type="subcellular location">
    <subcellularLocation>
        <location evidence="1">Nucleus</location>
    </subcellularLocation>
</comment>
<dbReference type="GO" id="GO:0034080">
    <property type="term" value="P:CENP-A containing chromatin assembly"/>
    <property type="evidence" value="ECO:0007669"/>
    <property type="project" value="TreeGrafter"/>
</dbReference>
<dbReference type="Proteomes" id="UP000193560">
    <property type="component" value="Unassembled WGS sequence"/>
</dbReference>
<feature type="repeat" description="TPR" evidence="6">
    <location>
        <begin position="175"/>
        <end position="208"/>
    </location>
</feature>
<feature type="region of interest" description="Disordered" evidence="7">
    <location>
        <begin position="351"/>
        <end position="370"/>
    </location>
</feature>
<keyword evidence="5" id="KW-0539">Nucleus</keyword>
<feature type="domain" description="Tetratricopeptide SHNi-TPR" evidence="8">
    <location>
        <begin position="175"/>
        <end position="209"/>
    </location>
</feature>
<name>A0A1X2J0G2_9FUNG</name>
<feature type="compositionally biased region" description="Acidic residues" evidence="7">
    <location>
        <begin position="130"/>
        <end position="148"/>
    </location>
</feature>
<feature type="region of interest" description="Disordered" evidence="7">
    <location>
        <begin position="297"/>
        <end position="336"/>
    </location>
</feature>
<dbReference type="InterPro" id="IPR019734">
    <property type="entry name" value="TPR_rpt"/>
</dbReference>
<dbReference type="PANTHER" id="PTHR15081:SF1">
    <property type="entry name" value="NUCLEAR AUTOANTIGENIC SPERM PROTEIN"/>
    <property type="match status" value="1"/>
</dbReference>
<dbReference type="AlphaFoldDB" id="A0A1X2J0G2"/>
<evidence type="ECO:0000256" key="4">
    <source>
        <dbReference type="ARBA" id="ARBA00022803"/>
    </source>
</evidence>
<feature type="region of interest" description="Disordered" evidence="7">
    <location>
        <begin position="83"/>
        <end position="102"/>
    </location>
</feature>